<evidence type="ECO:0000313" key="3">
    <source>
        <dbReference type="Proteomes" id="UP000652176"/>
    </source>
</evidence>
<evidence type="ECO:0000259" key="1">
    <source>
        <dbReference type="Pfam" id="PF13524"/>
    </source>
</evidence>
<organism evidence="2 3">
    <name type="scientific">Methylomonas albis</name>
    <dbReference type="NCBI Taxonomy" id="1854563"/>
    <lineage>
        <taxon>Bacteria</taxon>
        <taxon>Pseudomonadati</taxon>
        <taxon>Pseudomonadota</taxon>
        <taxon>Gammaproteobacteria</taxon>
        <taxon>Methylococcales</taxon>
        <taxon>Methylococcaceae</taxon>
        <taxon>Methylomonas</taxon>
    </lineage>
</organism>
<reference evidence="2 3" key="1">
    <citation type="submission" date="2020-09" db="EMBL/GenBank/DDBJ databases">
        <title>Methylomonas albis sp. nov. and Methylomonas fluvii sp. nov.: Two cold-adapted methanotrophs from the River Elbe and an amended description of Methylovulum psychrotolerans strain Eb1.</title>
        <authorList>
            <person name="Bussmann I.K."/>
            <person name="Klings K.-W."/>
            <person name="Warnstedt J."/>
            <person name="Hoppert M."/>
            <person name="Saborowski A."/>
            <person name="Horn F."/>
            <person name="Liebner S."/>
        </authorList>
    </citation>
    <scope>NUCLEOTIDE SEQUENCE [LARGE SCALE GENOMIC DNA]</scope>
    <source>
        <strain evidence="2 3">EbA</strain>
    </source>
</reference>
<evidence type="ECO:0000313" key="2">
    <source>
        <dbReference type="EMBL" id="MBD9355065.1"/>
    </source>
</evidence>
<comment type="caution">
    <text evidence="2">The sequence shown here is derived from an EMBL/GenBank/DDBJ whole genome shotgun (WGS) entry which is preliminary data.</text>
</comment>
<dbReference type="Proteomes" id="UP000652176">
    <property type="component" value="Unassembled WGS sequence"/>
</dbReference>
<dbReference type="EMBL" id="JACXSS010000001">
    <property type="protein sequence ID" value="MBD9355065.1"/>
    <property type="molecule type" value="Genomic_DNA"/>
</dbReference>
<proteinExistence type="predicted"/>
<accession>A0ABR9CWH9</accession>
<protein>
    <submittedName>
        <fullName evidence="2">Glycosyltransferase</fullName>
    </submittedName>
</protein>
<keyword evidence="3" id="KW-1185">Reference proteome</keyword>
<feature type="domain" description="Spore protein YkvP/CgeB glycosyl transferase-like" evidence="1">
    <location>
        <begin position="244"/>
        <end position="376"/>
    </location>
</feature>
<sequence length="383" mass="44936">MTSRPLRAAIFMPRANSFYISLLFGLKRGLERLGVEVFASVSHYEESCLLEFCHQFKPDLIFEMNRARSALPNLPTPIKHIAWIVDTLGHTVDYYHGSDITYFFGGNWKRAFTASGGLVDWLPPGTCEMSYHFQPTQPLSDFSFVGHIPKPWTEEELSREICIHQQERINFGKLHDELIAHWQTISFENFENVTYLNSAYQLMEERYGYTGEIADQRLRYDLGCRMIRLRNRHQLMSLVMENSSSVRIYGSENWADWPQYRPHYHHFVDHSHELKQIYQSTKLNLHEGVGPHFRVFDAMSAGGLMFVKRTPDDKAEGGILEIFEPFEHYVPFLEHDFTEHANKYLHDAPARQRIVNNAAKQIQAHHTWTHRARKIIKDYYRVL</sequence>
<name>A0ABR9CWH9_9GAMM</name>
<dbReference type="RefSeq" id="WP_192373470.1">
    <property type="nucleotide sequence ID" value="NZ_CAJHIV010000001.1"/>
</dbReference>
<gene>
    <name evidence="2" type="ORF">IE877_04075</name>
</gene>
<dbReference type="InterPro" id="IPR055259">
    <property type="entry name" value="YkvP/CgeB_Glyco_trans-like"/>
</dbReference>
<dbReference type="Pfam" id="PF13524">
    <property type="entry name" value="Glyco_trans_1_2"/>
    <property type="match status" value="1"/>
</dbReference>